<dbReference type="InterPro" id="IPR012373">
    <property type="entry name" value="Ferrdict_sens_TM"/>
</dbReference>
<proteinExistence type="predicted"/>
<dbReference type="InterPro" id="IPR032508">
    <property type="entry name" value="FecR_C"/>
</dbReference>
<dbReference type="InterPro" id="IPR006860">
    <property type="entry name" value="FecR"/>
</dbReference>
<dbReference type="Gene3D" id="2.60.120.1440">
    <property type="match status" value="1"/>
</dbReference>
<sequence length="328" mass="37681">MDIYEIISKYLTGESSEAENNELANWRKLNGENEKVFQELRESWELANGDAPSPYYPDKEKVWNRITTNIKQVKMTKTYTHRLLIRTASIAAMFALIIGFSASWLFTLTDSKPEENITFRTRWGEKAEISLPDGSVVLLNSGSTLTYNTDYNFRNRKVRLEGQAFFDVAKDTRNPFTVGVGNIQINVHGTAFDVNGYKEDASIEVSLLRGHVSIANDQGNLLADMKPDQKAIIRKDDFSQNRLIACNADTESVWRYNKLKIENEPLETVLHKMERWYGVHIQLSGSPKHKHYWLTIKTESLTEMLEVINKITPIDYKIDGEEVNISYK</sequence>
<feature type="transmembrane region" description="Helical" evidence="1">
    <location>
        <begin position="83"/>
        <end position="106"/>
    </location>
</feature>
<dbReference type="AlphaFoldDB" id="A0A926F0Y0"/>
<evidence type="ECO:0000313" key="5">
    <source>
        <dbReference type="Proteomes" id="UP000651085"/>
    </source>
</evidence>
<feature type="domain" description="FecR protein" evidence="2">
    <location>
        <begin position="118"/>
        <end position="212"/>
    </location>
</feature>
<keyword evidence="1" id="KW-0812">Transmembrane</keyword>
<dbReference type="GO" id="GO:0016989">
    <property type="term" value="F:sigma factor antagonist activity"/>
    <property type="evidence" value="ECO:0007669"/>
    <property type="project" value="TreeGrafter"/>
</dbReference>
<evidence type="ECO:0000313" key="4">
    <source>
        <dbReference type="EMBL" id="MBC8592631.1"/>
    </source>
</evidence>
<dbReference type="Gene3D" id="3.55.50.30">
    <property type="match status" value="1"/>
</dbReference>
<dbReference type="PANTHER" id="PTHR30273:SF2">
    <property type="entry name" value="PROTEIN FECR"/>
    <property type="match status" value="1"/>
</dbReference>
<dbReference type="Pfam" id="PF16344">
    <property type="entry name" value="FecR_C"/>
    <property type="match status" value="1"/>
</dbReference>
<dbReference type="EMBL" id="JACRTF010000001">
    <property type="protein sequence ID" value="MBC8592631.1"/>
    <property type="molecule type" value="Genomic_DNA"/>
</dbReference>
<comment type="caution">
    <text evidence="4">The sequence shown here is derived from an EMBL/GenBank/DDBJ whole genome shotgun (WGS) entry which is preliminary data.</text>
</comment>
<gene>
    <name evidence="4" type="ORF">H8744_05080</name>
</gene>
<keyword evidence="5" id="KW-1185">Reference proteome</keyword>
<name>A0A926F0Y0_9BACT</name>
<reference evidence="4" key="1">
    <citation type="submission" date="2020-08" db="EMBL/GenBank/DDBJ databases">
        <title>Genome public.</title>
        <authorList>
            <person name="Liu C."/>
            <person name="Sun Q."/>
        </authorList>
    </citation>
    <scope>NUCLEOTIDE SEQUENCE</scope>
    <source>
        <strain evidence="4">N12</strain>
    </source>
</reference>
<keyword evidence="1" id="KW-0472">Membrane</keyword>
<dbReference type="RefSeq" id="WP_262433803.1">
    <property type="nucleotide sequence ID" value="NZ_JACRTF010000001.1"/>
</dbReference>
<evidence type="ECO:0000259" key="2">
    <source>
        <dbReference type="Pfam" id="PF04773"/>
    </source>
</evidence>
<protein>
    <submittedName>
        <fullName evidence="4">FecR domain-containing protein</fullName>
    </submittedName>
</protein>
<keyword evidence="1" id="KW-1133">Transmembrane helix</keyword>
<evidence type="ECO:0000256" key="1">
    <source>
        <dbReference type="SAM" id="Phobius"/>
    </source>
</evidence>
<organism evidence="4 5">
    <name type="scientific">Jilunia laotingensis</name>
    <dbReference type="NCBI Taxonomy" id="2763675"/>
    <lineage>
        <taxon>Bacteria</taxon>
        <taxon>Pseudomonadati</taxon>
        <taxon>Bacteroidota</taxon>
        <taxon>Bacteroidia</taxon>
        <taxon>Bacteroidales</taxon>
        <taxon>Bacteroidaceae</taxon>
        <taxon>Jilunia</taxon>
    </lineage>
</organism>
<dbReference type="PIRSF" id="PIRSF018266">
    <property type="entry name" value="FecR"/>
    <property type="match status" value="1"/>
</dbReference>
<dbReference type="PANTHER" id="PTHR30273">
    <property type="entry name" value="PERIPLASMIC SIGNAL SENSOR AND SIGMA FACTOR ACTIVATOR FECR-RELATED"/>
    <property type="match status" value="1"/>
</dbReference>
<evidence type="ECO:0000259" key="3">
    <source>
        <dbReference type="Pfam" id="PF16344"/>
    </source>
</evidence>
<dbReference type="Pfam" id="PF04773">
    <property type="entry name" value="FecR"/>
    <property type="match status" value="1"/>
</dbReference>
<dbReference type="Proteomes" id="UP000651085">
    <property type="component" value="Unassembled WGS sequence"/>
</dbReference>
<accession>A0A926F0Y0</accession>
<feature type="domain" description="Protein FecR C-terminal" evidence="3">
    <location>
        <begin position="259"/>
        <end position="325"/>
    </location>
</feature>